<protein>
    <submittedName>
        <fullName evidence="2">GNAT family N-acetyltransferase</fullName>
    </submittedName>
</protein>
<evidence type="ECO:0000313" key="2">
    <source>
        <dbReference type="EMBL" id="NMH27925.1"/>
    </source>
</evidence>
<dbReference type="RefSeq" id="WP_169527030.1">
    <property type="nucleotide sequence ID" value="NZ_JAAMPU010000103.1"/>
</dbReference>
<dbReference type="AlphaFoldDB" id="A0A972FMG6"/>
<keyword evidence="3" id="KW-1185">Reference proteome</keyword>
<comment type="caution">
    <text evidence="2">The sequence shown here is derived from an EMBL/GenBank/DDBJ whole genome shotgun (WGS) entry which is preliminary data.</text>
</comment>
<sequence length="175" mass="20236">MEINWQPDFLESDIVSLVPMDATDFEAVYVVASDPLIWEQHPANDRYKREVFQKFFDDAINGNSSFKIIDKISGQIIGSTRYYDFDADKKQIAIGYTFLAKEFWGGTYNQSVKKLLIDYAFQFVDAIVFHIAPMNFRSQQGTMKTGAKKVREITKNGNPSFEYAIQKTDWKNLDQ</sequence>
<proteinExistence type="predicted"/>
<dbReference type="GO" id="GO:0016747">
    <property type="term" value="F:acyltransferase activity, transferring groups other than amino-acyl groups"/>
    <property type="evidence" value="ECO:0007669"/>
    <property type="project" value="InterPro"/>
</dbReference>
<reference evidence="2" key="1">
    <citation type="submission" date="2020-02" db="EMBL/GenBank/DDBJ databases">
        <title>Flavobacterium sp. genome.</title>
        <authorList>
            <person name="Jung H.S."/>
            <person name="Baek J.H."/>
            <person name="Jeon C.O."/>
        </authorList>
    </citation>
    <scope>NUCLEOTIDE SEQUENCE</scope>
    <source>
        <strain evidence="2">SE-s28</strain>
    </source>
</reference>
<evidence type="ECO:0000259" key="1">
    <source>
        <dbReference type="PROSITE" id="PS51186"/>
    </source>
</evidence>
<dbReference type="Pfam" id="PF13302">
    <property type="entry name" value="Acetyltransf_3"/>
    <property type="match status" value="1"/>
</dbReference>
<dbReference type="SUPFAM" id="SSF55729">
    <property type="entry name" value="Acyl-CoA N-acyltransferases (Nat)"/>
    <property type="match status" value="1"/>
</dbReference>
<evidence type="ECO:0000313" key="3">
    <source>
        <dbReference type="Proteomes" id="UP000712080"/>
    </source>
</evidence>
<dbReference type="Gene3D" id="3.40.630.30">
    <property type="match status" value="1"/>
</dbReference>
<dbReference type="PROSITE" id="PS51186">
    <property type="entry name" value="GNAT"/>
    <property type="match status" value="1"/>
</dbReference>
<dbReference type="PANTHER" id="PTHR43610">
    <property type="entry name" value="BLL6696 PROTEIN"/>
    <property type="match status" value="1"/>
</dbReference>
<dbReference type="Proteomes" id="UP000712080">
    <property type="component" value="Unassembled WGS sequence"/>
</dbReference>
<gene>
    <name evidence="2" type="ORF">G6047_07765</name>
</gene>
<organism evidence="2 3">
    <name type="scientific">Flavobacterium silvaticum</name>
    <dbReference type="NCBI Taxonomy" id="1852020"/>
    <lineage>
        <taxon>Bacteria</taxon>
        <taxon>Pseudomonadati</taxon>
        <taxon>Bacteroidota</taxon>
        <taxon>Flavobacteriia</taxon>
        <taxon>Flavobacteriales</taxon>
        <taxon>Flavobacteriaceae</taxon>
        <taxon>Flavobacterium</taxon>
    </lineage>
</organism>
<feature type="domain" description="N-acetyltransferase" evidence="1">
    <location>
        <begin position="15"/>
        <end position="168"/>
    </location>
</feature>
<dbReference type="PANTHER" id="PTHR43610:SF1">
    <property type="entry name" value="N-ACETYLTRANSFERASE DOMAIN-CONTAINING PROTEIN"/>
    <property type="match status" value="1"/>
</dbReference>
<dbReference type="InterPro" id="IPR016181">
    <property type="entry name" value="Acyl_CoA_acyltransferase"/>
</dbReference>
<name>A0A972FMG6_9FLAO</name>
<dbReference type="InterPro" id="IPR000182">
    <property type="entry name" value="GNAT_dom"/>
</dbReference>
<accession>A0A972FMG6</accession>
<dbReference type="EMBL" id="JAAMPU010000103">
    <property type="protein sequence ID" value="NMH27925.1"/>
    <property type="molecule type" value="Genomic_DNA"/>
</dbReference>